<accession>X0SG42</accession>
<organism evidence="1">
    <name type="scientific">marine sediment metagenome</name>
    <dbReference type="NCBI Taxonomy" id="412755"/>
    <lineage>
        <taxon>unclassified sequences</taxon>
        <taxon>metagenomes</taxon>
        <taxon>ecological metagenomes</taxon>
    </lineage>
</organism>
<dbReference type="EMBL" id="BARS01007215">
    <property type="protein sequence ID" value="GAF79964.1"/>
    <property type="molecule type" value="Genomic_DNA"/>
</dbReference>
<protein>
    <submittedName>
        <fullName evidence="1">Uncharacterized protein</fullName>
    </submittedName>
</protein>
<dbReference type="AlphaFoldDB" id="X0SG42"/>
<feature type="non-terminal residue" evidence="1">
    <location>
        <position position="399"/>
    </location>
</feature>
<comment type="caution">
    <text evidence="1">The sequence shown here is derived from an EMBL/GenBank/DDBJ whole genome shotgun (WGS) entry which is preliminary data.</text>
</comment>
<gene>
    <name evidence="1" type="ORF">S01H1_13936</name>
</gene>
<reference evidence="1" key="1">
    <citation type="journal article" date="2014" name="Front. Microbiol.">
        <title>High frequency of phylogenetically diverse reductive dehalogenase-homologous genes in deep subseafloor sedimentary metagenomes.</title>
        <authorList>
            <person name="Kawai M."/>
            <person name="Futagami T."/>
            <person name="Toyoda A."/>
            <person name="Takaki Y."/>
            <person name="Nishi S."/>
            <person name="Hori S."/>
            <person name="Arai W."/>
            <person name="Tsubouchi T."/>
            <person name="Morono Y."/>
            <person name="Uchiyama I."/>
            <person name="Ito T."/>
            <person name="Fujiyama A."/>
            <person name="Inagaki F."/>
            <person name="Takami H."/>
        </authorList>
    </citation>
    <scope>NUCLEOTIDE SEQUENCE</scope>
    <source>
        <strain evidence="1">Expedition CK06-06</strain>
    </source>
</reference>
<feature type="non-terminal residue" evidence="1">
    <location>
        <position position="1"/>
    </location>
</feature>
<evidence type="ECO:0000313" key="1">
    <source>
        <dbReference type="EMBL" id="GAF79964.1"/>
    </source>
</evidence>
<name>X0SG42_9ZZZZ</name>
<proteinExistence type="predicted"/>
<sequence length="399" mass="43992">VLLPDIAGDEIKGLTRAVGKLTGGKNIITDALEGRSNSAVTRVSNQLAKDVSSVDSYFVNLDDLSKARSIMATPFYKKAFDKGTILDLGKKTEDVVTESFSTILGRQIKTTKGAILTKDQRDNVNLLKKIAPDIRDARSKFRMGDDIPNNSLIMLDAAKKTLDDKIGVAIRQGEKQQSMALLEIKSELVNKLDDLNPDYKKARQIFSDFSTIENSQKQGLEFSKLRPEEIRRYMKNLTVSEKEAFRIGVRENLQKTVSSTATGADPAKRIFGSSFKEGQLKAVFPNEIKFKQFKKRMLEEVQAAKTKFEVLGGSRTDINLAAETEFLNTIAQAGGGLATGGKLPLINAAVSSIKNKFGGISEKNAKRLATILVNKKESINLLEKFAKKEKNQVQKDLIG</sequence>